<reference evidence="3" key="1">
    <citation type="journal article" date="2019" name="Int. J. Syst. Evol. Microbiol.">
        <title>The Global Catalogue of Microorganisms (GCM) 10K type strain sequencing project: providing services to taxonomists for standard genome sequencing and annotation.</title>
        <authorList>
            <consortium name="The Broad Institute Genomics Platform"/>
            <consortium name="The Broad Institute Genome Sequencing Center for Infectious Disease"/>
            <person name="Wu L."/>
            <person name="Ma J."/>
        </authorList>
    </citation>
    <scope>NUCLEOTIDE SEQUENCE [LARGE SCALE GENOMIC DNA]</scope>
    <source>
        <strain evidence="3">JCM 30071</strain>
    </source>
</reference>
<evidence type="ECO:0008006" key="4">
    <source>
        <dbReference type="Google" id="ProtNLM"/>
    </source>
</evidence>
<evidence type="ECO:0000313" key="3">
    <source>
        <dbReference type="Proteomes" id="UP000634435"/>
    </source>
</evidence>
<feature type="transmembrane region" description="Helical" evidence="1">
    <location>
        <begin position="113"/>
        <end position="135"/>
    </location>
</feature>
<accession>A0ABQ2E1T5</accession>
<keyword evidence="1" id="KW-0812">Transmembrane</keyword>
<feature type="transmembrane region" description="Helical" evidence="1">
    <location>
        <begin position="161"/>
        <end position="185"/>
    </location>
</feature>
<proteinExistence type="predicted"/>
<evidence type="ECO:0000313" key="2">
    <source>
        <dbReference type="EMBL" id="GGJ76772.1"/>
    </source>
</evidence>
<keyword evidence="1" id="KW-0472">Membrane</keyword>
<gene>
    <name evidence="2" type="ORF">GCM10007111_43010</name>
</gene>
<dbReference type="Proteomes" id="UP000634435">
    <property type="component" value="Unassembled WGS sequence"/>
</dbReference>
<evidence type="ECO:0000256" key="1">
    <source>
        <dbReference type="SAM" id="Phobius"/>
    </source>
</evidence>
<feature type="transmembrane region" description="Helical" evidence="1">
    <location>
        <begin position="192"/>
        <end position="214"/>
    </location>
</feature>
<feature type="transmembrane region" description="Helical" evidence="1">
    <location>
        <begin position="75"/>
        <end position="101"/>
    </location>
</feature>
<organism evidence="2 3">
    <name type="scientific">Virgibacillus kapii</name>
    <dbReference type="NCBI Taxonomy" id="1638645"/>
    <lineage>
        <taxon>Bacteria</taxon>
        <taxon>Bacillati</taxon>
        <taxon>Bacillota</taxon>
        <taxon>Bacilli</taxon>
        <taxon>Bacillales</taxon>
        <taxon>Bacillaceae</taxon>
        <taxon>Virgibacillus</taxon>
    </lineage>
</organism>
<sequence>MTYHSNVFKFLFSTEDHLFRIKKAEKLHNLWKMNSLLLLSAVILYAWMAYLGIGTNFLSNGAVGLTPLEYEQQKFWFLIGRVLYALLIAAFILFIPSLIYYAITGIPYQKLVILQQVVLLVMLLERLIWIPLALFNGLDWYVSPLSLGIIASYLFDHAYPIYFFGAISLFQIWVIWFQVTFIGYLSEIKKRWLWVIIVGLHIFYWALAALLAFADQYIINGWFG</sequence>
<name>A0ABQ2E1T5_9BACI</name>
<dbReference type="RefSeq" id="WP_188944381.1">
    <property type="nucleotide sequence ID" value="NZ_BMPN01000013.1"/>
</dbReference>
<dbReference type="EMBL" id="BMPN01000013">
    <property type="protein sequence ID" value="GGJ76772.1"/>
    <property type="molecule type" value="Genomic_DNA"/>
</dbReference>
<comment type="caution">
    <text evidence="2">The sequence shown here is derived from an EMBL/GenBank/DDBJ whole genome shotgun (WGS) entry which is preliminary data.</text>
</comment>
<feature type="transmembrane region" description="Helical" evidence="1">
    <location>
        <begin position="36"/>
        <end position="55"/>
    </location>
</feature>
<keyword evidence="1" id="KW-1133">Transmembrane helix</keyword>
<keyword evidence="3" id="KW-1185">Reference proteome</keyword>
<protein>
    <recommendedName>
        <fullName evidence="4">Yip1 domain-containing protein</fullName>
    </recommendedName>
</protein>